<dbReference type="EMBL" id="JACAZH010000013">
    <property type="protein sequence ID" value="KAF7351208.1"/>
    <property type="molecule type" value="Genomic_DNA"/>
</dbReference>
<comment type="caution">
    <text evidence="1">The sequence shown here is derived from an EMBL/GenBank/DDBJ whole genome shotgun (WGS) entry which is preliminary data.</text>
</comment>
<reference evidence="1" key="1">
    <citation type="submission" date="2020-05" db="EMBL/GenBank/DDBJ databases">
        <title>Mycena genomes resolve the evolution of fungal bioluminescence.</title>
        <authorList>
            <person name="Tsai I.J."/>
        </authorList>
    </citation>
    <scope>NUCLEOTIDE SEQUENCE</scope>
    <source>
        <strain evidence="1">160909Yilan</strain>
    </source>
</reference>
<proteinExistence type="predicted"/>
<protein>
    <submittedName>
        <fullName evidence="1">Uncharacterized protein</fullName>
    </submittedName>
</protein>
<evidence type="ECO:0000313" key="2">
    <source>
        <dbReference type="Proteomes" id="UP000623467"/>
    </source>
</evidence>
<dbReference type="AlphaFoldDB" id="A0A8H7CXP8"/>
<gene>
    <name evidence="1" type="ORF">MSAN_01551900</name>
</gene>
<organism evidence="1 2">
    <name type="scientific">Mycena sanguinolenta</name>
    <dbReference type="NCBI Taxonomy" id="230812"/>
    <lineage>
        <taxon>Eukaryota</taxon>
        <taxon>Fungi</taxon>
        <taxon>Dikarya</taxon>
        <taxon>Basidiomycota</taxon>
        <taxon>Agaricomycotina</taxon>
        <taxon>Agaricomycetes</taxon>
        <taxon>Agaricomycetidae</taxon>
        <taxon>Agaricales</taxon>
        <taxon>Marasmiineae</taxon>
        <taxon>Mycenaceae</taxon>
        <taxon>Mycena</taxon>
    </lineage>
</organism>
<dbReference type="Proteomes" id="UP000623467">
    <property type="component" value="Unassembled WGS sequence"/>
</dbReference>
<name>A0A8H7CXP8_9AGAR</name>
<keyword evidence="2" id="KW-1185">Reference proteome</keyword>
<evidence type="ECO:0000313" key="1">
    <source>
        <dbReference type="EMBL" id="KAF7351208.1"/>
    </source>
</evidence>
<accession>A0A8H7CXP8</accession>
<sequence>MLLTPGPNPDANLCPTLQELVIKNCADTQTQGPVLHAFIQWRVEFGQGFRRLRIEDPWDRDDSLSEEELQSYGLQGLDISIICTARWGPSLAPPPWTGLLLEDIEPK</sequence>